<dbReference type="SUPFAM" id="SSF49464">
    <property type="entry name" value="Carboxypeptidase regulatory domain-like"/>
    <property type="match status" value="1"/>
</dbReference>
<feature type="transmembrane region" description="Helical" evidence="2">
    <location>
        <begin position="567"/>
        <end position="588"/>
    </location>
</feature>
<dbReference type="STRING" id="1802055.A3A74_04075"/>
<keyword evidence="2" id="KW-1133">Transmembrane helix</keyword>
<keyword evidence="3" id="KW-0732">Signal</keyword>
<accession>A0A1F7IBN9</accession>
<gene>
    <name evidence="4" type="ORF">A3A74_04075</name>
</gene>
<evidence type="ECO:0000256" key="2">
    <source>
        <dbReference type="SAM" id="Phobius"/>
    </source>
</evidence>
<keyword evidence="2" id="KW-0812">Transmembrane</keyword>
<reference evidence="4 5" key="1">
    <citation type="journal article" date="2016" name="Nat. Commun.">
        <title>Thousands of microbial genomes shed light on interconnected biogeochemical processes in an aquifer system.</title>
        <authorList>
            <person name="Anantharaman K."/>
            <person name="Brown C.T."/>
            <person name="Hug L.A."/>
            <person name="Sharon I."/>
            <person name="Castelle C.J."/>
            <person name="Probst A.J."/>
            <person name="Thomas B.C."/>
            <person name="Singh A."/>
            <person name="Wilkins M.J."/>
            <person name="Karaoz U."/>
            <person name="Brodie E.L."/>
            <person name="Williams K.H."/>
            <person name="Hubbard S.S."/>
            <person name="Banfield J.F."/>
        </authorList>
    </citation>
    <scope>NUCLEOTIDE SEQUENCE [LARGE SCALE GENOMIC DNA]</scope>
</reference>
<feature type="region of interest" description="Disordered" evidence="1">
    <location>
        <begin position="532"/>
        <end position="555"/>
    </location>
</feature>
<evidence type="ECO:0008006" key="6">
    <source>
        <dbReference type="Google" id="ProtNLM"/>
    </source>
</evidence>
<evidence type="ECO:0000256" key="3">
    <source>
        <dbReference type="SAM" id="SignalP"/>
    </source>
</evidence>
<name>A0A1F7IBN9_9BACT</name>
<protein>
    <recommendedName>
        <fullName evidence="6">Carboxypeptidase regulatory-like domain-containing protein</fullName>
    </recommendedName>
</protein>
<comment type="caution">
    <text evidence="4">The sequence shown here is derived from an EMBL/GenBank/DDBJ whole genome shotgun (WGS) entry which is preliminary data.</text>
</comment>
<evidence type="ECO:0000313" key="5">
    <source>
        <dbReference type="Proteomes" id="UP000179270"/>
    </source>
</evidence>
<evidence type="ECO:0000256" key="1">
    <source>
        <dbReference type="SAM" id="MobiDB-lite"/>
    </source>
</evidence>
<sequence>MIKKLFLTIFVFLFFLFISNKNAGTVQAQANTASSAQLWRCLQASTVNEQTPRPPKTVDLNLTGKGFPSFQDTYIVLCIPPPKNSGRTSYKCSTGSPESDKFIFGSDLTLSLSPVALEIPPGSSPPLPIQAAGDTIQTIVRMLIPQGHVSYAYFGVTVSEPKVIPGQGSTIQYGTFEFQQDPKVQGCVSIRWDPFGRVFDSQSLEPISNVTVTLLDKNKIFADMPGLSNPEITEADGIYNFFVDIKGKDPETFYVSPFKSTHTFTATPNLNPNYNKAYYDIYKPGDPIVEAPGVPEHRDIPLDPGTNPPFRSDPVSMTAAAVRLGRYIRYEGTVSHPLSIVTLIGKNSQTEVARTIADREGFWTILVPHDSVPQNESLKMQIIKVDIANFSGFSQDSSEKLFNRIVRGFLSVISRKVSAQPVSTDSDDEFKPILSYVEGFARDKNGNIIPNATVNVKLEMSDGLYYQTTADENGFFTVPPDRLPIFNYYIEFVSPSSAVAEKISTVEFVNDNEEYLTENKVNLMAATKNGESLLPPLPPAEETQPDSSPVPETNTPGSFFAGRSVNLILTVIALIVLLGVTGGVLMYIKKKKSESDDLL</sequence>
<feature type="chain" id="PRO_5009529332" description="Carboxypeptidase regulatory-like domain-containing protein" evidence="3">
    <location>
        <begin position="24"/>
        <end position="599"/>
    </location>
</feature>
<feature type="signal peptide" evidence="3">
    <location>
        <begin position="1"/>
        <end position="23"/>
    </location>
</feature>
<evidence type="ECO:0000313" key="4">
    <source>
        <dbReference type="EMBL" id="OGK40768.1"/>
    </source>
</evidence>
<dbReference type="EMBL" id="MGAF01000026">
    <property type="protein sequence ID" value="OGK40768.1"/>
    <property type="molecule type" value="Genomic_DNA"/>
</dbReference>
<dbReference type="Proteomes" id="UP000179270">
    <property type="component" value="Unassembled WGS sequence"/>
</dbReference>
<dbReference type="InterPro" id="IPR008969">
    <property type="entry name" value="CarboxyPept-like_regulatory"/>
</dbReference>
<dbReference type="AlphaFoldDB" id="A0A1F7IBN9"/>
<proteinExistence type="predicted"/>
<organism evidence="4 5">
    <name type="scientific">Candidatus Roizmanbacteria bacterium RIFCSPLOWO2_01_FULL_35_13</name>
    <dbReference type="NCBI Taxonomy" id="1802055"/>
    <lineage>
        <taxon>Bacteria</taxon>
        <taxon>Candidatus Roizmaniibacteriota</taxon>
    </lineage>
</organism>
<keyword evidence="2" id="KW-0472">Membrane</keyword>
<feature type="compositionally biased region" description="Polar residues" evidence="1">
    <location>
        <begin position="545"/>
        <end position="555"/>
    </location>
</feature>